<organism evidence="1 2">
    <name type="scientific">Albula glossodonta</name>
    <name type="common">roundjaw bonefish</name>
    <dbReference type="NCBI Taxonomy" id="121402"/>
    <lineage>
        <taxon>Eukaryota</taxon>
        <taxon>Metazoa</taxon>
        <taxon>Chordata</taxon>
        <taxon>Craniata</taxon>
        <taxon>Vertebrata</taxon>
        <taxon>Euteleostomi</taxon>
        <taxon>Actinopterygii</taxon>
        <taxon>Neopterygii</taxon>
        <taxon>Teleostei</taxon>
        <taxon>Albuliformes</taxon>
        <taxon>Albulidae</taxon>
        <taxon>Albula</taxon>
    </lineage>
</organism>
<dbReference type="EMBL" id="JAFBMS010000089">
    <property type="protein sequence ID" value="KAG9337404.1"/>
    <property type="molecule type" value="Genomic_DNA"/>
</dbReference>
<name>A0A8T2NBQ6_9TELE</name>
<gene>
    <name evidence="1" type="ORF">JZ751_028825</name>
</gene>
<keyword evidence="2" id="KW-1185">Reference proteome</keyword>
<dbReference type="Proteomes" id="UP000824540">
    <property type="component" value="Unassembled WGS sequence"/>
</dbReference>
<protein>
    <submittedName>
        <fullName evidence="1">Uncharacterized protein</fullName>
    </submittedName>
</protein>
<evidence type="ECO:0000313" key="1">
    <source>
        <dbReference type="EMBL" id="KAG9337404.1"/>
    </source>
</evidence>
<evidence type="ECO:0000313" key="2">
    <source>
        <dbReference type="Proteomes" id="UP000824540"/>
    </source>
</evidence>
<proteinExistence type="predicted"/>
<dbReference type="AlphaFoldDB" id="A0A8T2NBQ6"/>
<accession>A0A8T2NBQ6</accession>
<comment type="caution">
    <text evidence="1">The sequence shown here is derived from an EMBL/GenBank/DDBJ whole genome shotgun (WGS) entry which is preliminary data.</text>
</comment>
<reference evidence="1" key="1">
    <citation type="thesis" date="2021" institute="BYU ScholarsArchive" country="Provo, UT, USA">
        <title>Applications of and Algorithms for Genome Assembly and Genomic Analyses with an Emphasis on Marine Teleosts.</title>
        <authorList>
            <person name="Pickett B.D."/>
        </authorList>
    </citation>
    <scope>NUCLEOTIDE SEQUENCE</scope>
    <source>
        <strain evidence="1">HI-2016</strain>
    </source>
</reference>
<sequence length="198" mass="21089">MLSRLCREELALCVTSCSILFLIATSRPCKTQVAGRAGGCHVKGYPMVLCSNGQLVGTHFVGGVSIGDNPVCTNHDRYAQNENEESETELTPQEQGSLFVKSCTKKLVGCLVHALILRELHELPGGSAHVDGSRPCGGQVTERVPDEGDQVIAPSPSLQLHSQAQAPHNGDGGCAPHLWRGRHLALTLHSKTLAEPAL</sequence>